<keyword evidence="2" id="KW-1185">Reference proteome</keyword>
<organism evidence="1 2">
    <name type="scientific">Ustilago trichophora</name>
    <dbReference type="NCBI Taxonomy" id="86804"/>
    <lineage>
        <taxon>Eukaryota</taxon>
        <taxon>Fungi</taxon>
        <taxon>Dikarya</taxon>
        <taxon>Basidiomycota</taxon>
        <taxon>Ustilaginomycotina</taxon>
        <taxon>Ustilaginomycetes</taxon>
        <taxon>Ustilaginales</taxon>
        <taxon>Ustilaginaceae</taxon>
        <taxon>Ustilago</taxon>
    </lineage>
</organism>
<dbReference type="Proteomes" id="UP000324022">
    <property type="component" value="Unassembled WGS sequence"/>
</dbReference>
<gene>
    <name evidence="1" type="ORF">UTRI_02033</name>
</gene>
<proteinExistence type="predicted"/>
<evidence type="ECO:0000313" key="2">
    <source>
        <dbReference type="Proteomes" id="UP000324022"/>
    </source>
</evidence>
<protein>
    <submittedName>
        <fullName evidence="1">Uncharacterized protein</fullName>
    </submittedName>
</protein>
<dbReference type="EMBL" id="OOIN01000005">
    <property type="protein sequence ID" value="SPO23355.1"/>
    <property type="molecule type" value="Genomic_DNA"/>
</dbReference>
<sequence>MVLQRGTPSRNSSNPAILYFPLTAQAPPFSSPFLNRQPCSRKVTIGAAVGSEKEATSTQPYTWYSNKLGGNQDAATHRAILVHSPRCRAHSLYLSTAQRER</sequence>
<reference evidence="1 2" key="1">
    <citation type="submission" date="2018-03" db="EMBL/GenBank/DDBJ databases">
        <authorList>
            <person name="Guldener U."/>
        </authorList>
    </citation>
    <scope>NUCLEOTIDE SEQUENCE [LARGE SCALE GENOMIC DNA]</scope>
    <source>
        <strain evidence="1 2">NBRC100155</strain>
    </source>
</reference>
<accession>A0A5C3DYX3</accession>
<evidence type="ECO:0000313" key="1">
    <source>
        <dbReference type="EMBL" id="SPO23355.1"/>
    </source>
</evidence>
<dbReference type="AlphaFoldDB" id="A0A5C3DYX3"/>
<name>A0A5C3DYX3_9BASI</name>